<dbReference type="EMBL" id="NAAC01000003">
    <property type="protein sequence ID" value="RDJ15950.1"/>
    <property type="molecule type" value="Genomic_DNA"/>
</dbReference>
<dbReference type="Proteomes" id="UP000254939">
    <property type="component" value="Unassembled WGS sequence"/>
</dbReference>
<dbReference type="AlphaFoldDB" id="A0A370KW43"/>
<name>A0A370KW43_9HYPH</name>
<reference evidence="1 2" key="1">
    <citation type="submission" date="2017-03" db="EMBL/GenBank/DDBJ databases">
        <title>Genome analysis of Rhizobial strains effectives or ineffectives for nitrogen fixation isolated from bean seeds.</title>
        <authorList>
            <person name="Peralta H."/>
            <person name="Aguilar-Vera A."/>
            <person name="Mora Y."/>
            <person name="Vargas-Lagunas C."/>
            <person name="Girard L."/>
            <person name="Mora J."/>
        </authorList>
    </citation>
    <scope>NUCLEOTIDE SEQUENCE [LARGE SCALE GENOMIC DNA]</scope>
    <source>
        <strain evidence="1 2">CCGM3</strain>
    </source>
</reference>
<gene>
    <name evidence="1" type="ORF">B5K06_02650</name>
</gene>
<sequence>MEIAFAFEKSMQASPVLRSRRDYGGECKCLRENAFPFLSLPRFVFVPLRVSADVRCSSVLLLSNPVLFLMGTITV</sequence>
<evidence type="ECO:0000313" key="1">
    <source>
        <dbReference type="EMBL" id="RDJ15950.1"/>
    </source>
</evidence>
<protein>
    <submittedName>
        <fullName evidence="1">Uncharacterized protein</fullName>
    </submittedName>
</protein>
<proteinExistence type="predicted"/>
<evidence type="ECO:0000313" key="2">
    <source>
        <dbReference type="Proteomes" id="UP000254939"/>
    </source>
</evidence>
<accession>A0A370KW43</accession>
<comment type="caution">
    <text evidence="1">The sequence shown here is derived from an EMBL/GenBank/DDBJ whole genome shotgun (WGS) entry which is preliminary data.</text>
</comment>
<organism evidence="1 2">
    <name type="scientific">Rhizobium grahamii</name>
    <dbReference type="NCBI Taxonomy" id="1120045"/>
    <lineage>
        <taxon>Bacteria</taxon>
        <taxon>Pseudomonadati</taxon>
        <taxon>Pseudomonadota</taxon>
        <taxon>Alphaproteobacteria</taxon>
        <taxon>Hyphomicrobiales</taxon>
        <taxon>Rhizobiaceae</taxon>
        <taxon>Rhizobium/Agrobacterium group</taxon>
        <taxon>Rhizobium</taxon>
    </lineage>
</organism>